<evidence type="ECO:0000313" key="2">
    <source>
        <dbReference type="EMBL" id="KAK4416619.1"/>
    </source>
</evidence>
<proteinExistence type="predicted"/>
<evidence type="ECO:0000259" key="1">
    <source>
        <dbReference type="PROSITE" id="PS51412"/>
    </source>
</evidence>
<dbReference type="PROSITE" id="PS51412">
    <property type="entry name" value="MACPF_2"/>
    <property type="match status" value="1"/>
</dbReference>
<dbReference type="InterPro" id="IPR044663">
    <property type="entry name" value="CAD1/NSL1-like"/>
</dbReference>
<sequence>MADNGGGIEKETALRLKARARARAAAEEAVQCIGLGYDLTMDLSFKYCKKQQQTSKDGSRLIAVDVNQVRNIAFPGGFVVKDVPKSISCDKGERMRFSSDVLSFQQMSEQFNQELSLSGKIPTGHFNAAFEFTACWQKDAAFTKSLAFDGVFISLYNIALEKSQVTLGDHIKHAVPTSWDPAALARFIEKYGTHVIVGVKMGGKDIIYVKQQQSSPLKPIELQNRLKDVADKKFSDHESNEGGYAFLGPSTPSSHSNQEEVTFFWRRIGGSSSRNMSHTKWCQTVPLEPEPISMSFIPISSLLSGVDGSGFLGHAINLYMRYKPPIEALPHFLGFQIPRQWAPLLGDVPVGPDRKQQGAATLQFSLMGSKLYVNTDKVNSTRFNFGSFKSNLLVVHAIMDENDAASSSLEK</sequence>
<dbReference type="GO" id="GO:0009626">
    <property type="term" value="P:plant-type hypersensitive response"/>
    <property type="evidence" value="ECO:0007669"/>
    <property type="project" value="TreeGrafter"/>
</dbReference>
<evidence type="ECO:0000313" key="3">
    <source>
        <dbReference type="Proteomes" id="UP001293254"/>
    </source>
</evidence>
<dbReference type="EMBL" id="JACGWO010000010">
    <property type="protein sequence ID" value="KAK4416619.1"/>
    <property type="molecule type" value="Genomic_DNA"/>
</dbReference>
<reference evidence="2" key="1">
    <citation type="submission" date="2020-06" db="EMBL/GenBank/DDBJ databases">
        <authorList>
            <person name="Li T."/>
            <person name="Hu X."/>
            <person name="Zhang T."/>
            <person name="Song X."/>
            <person name="Zhang H."/>
            <person name="Dai N."/>
            <person name="Sheng W."/>
            <person name="Hou X."/>
            <person name="Wei L."/>
        </authorList>
    </citation>
    <scope>NUCLEOTIDE SEQUENCE</scope>
    <source>
        <strain evidence="2">3651</strain>
        <tissue evidence="2">Leaf</tissue>
    </source>
</reference>
<reference evidence="2" key="2">
    <citation type="journal article" date="2024" name="Plant">
        <title>Genomic evolution and insights into agronomic trait innovations of Sesamum species.</title>
        <authorList>
            <person name="Miao H."/>
            <person name="Wang L."/>
            <person name="Qu L."/>
            <person name="Liu H."/>
            <person name="Sun Y."/>
            <person name="Le M."/>
            <person name="Wang Q."/>
            <person name="Wei S."/>
            <person name="Zheng Y."/>
            <person name="Lin W."/>
            <person name="Duan Y."/>
            <person name="Cao H."/>
            <person name="Xiong S."/>
            <person name="Wang X."/>
            <person name="Wei L."/>
            <person name="Li C."/>
            <person name="Ma Q."/>
            <person name="Ju M."/>
            <person name="Zhao R."/>
            <person name="Li G."/>
            <person name="Mu C."/>
            <person name="Tian Q."/>
            <person name="Mei H."/>
            <person name="Zhang T."/>
            <person name="Gao T."/>
            <person name="Zhang H."/>
        </authorList>
    </citation>
    <scope>NUCLEOTIDE SEQUENCE</scope>
    <source>
        <strain evidence="2">3651</strain>
    </source>
</reference>
<dbReference type="InterPro" id="IPR020864">
    <property type="entry name" value="MACPF"/>
</dbReference>
<dbReference type="GO" id="GO:2000031">
    <property type="term" value="P:regulation of salicylic acid mediated signaling pathway"/>
    <property type="evidence" value="ECO:0007669"/>
    <property type="project" value="InterPro"/>
</dbReference>
<protein>
    <submittedName>
        <fullName evidence="2">MACPF domain-containing protein</fullName>
    </submittedName>
</protein>
<dbReference type="PANTHER" id="PTHR33199">
    <property type="entry name" value="MACPF DOMAIN-CONTAINING PROTEIN CAD1"/>
    <property type="match status" value="1"/>
</dbReference>
<dbReference type="AlphaFoldDB" id="A0AAE1XRC6"/>
<dbReference type="SMART" id="SM00457">
    <property type="entry name" value="MACPF"/>
    <property type="match status" value="1"/>
</dbReference>
<accession>A0AAE1XRC6</accession>
<name>A0AAE1XRC6_9LAMI</name>
<keyword evidence="3" id="KW-1185">Reference proteome</keyword>
<dbReference type="Proteomes" id="UP001293254">
    <property type="component" value="Unassembled WGS sequence"/>
</dbReference>
<dbReference type="Pfam" id="PF01823">
    <property type="entry name" value="MACPF"/>
    <property type="match status" value="1"/>
</dbReference>
<gene>
    <name evidence="2" type="ORF">Salat_2487400</name>
</gene>
<organism evidence="2 3">
    <name type="scientific">Sesamum alatum</name>
    <dbReference type="NCBI Taxonomy" id="300844"/>
    <lineage>
        <taxon>Eukaryota</taxon>
        <taxon>Viridiplantae</taxon>
        <taxon>Streptophyta</taxon>
        <taxon>Embryophyta</taxon>
        <taxon>Tracheophyta</taxon>
        <taxon>Spermatophyta</taxon>
        <taxon>Magnoliopsida</taxon>
        <taxon>eudicotyledons</taxon>
        <taxon>Gunneridae</taxon>
        <taxon>Pentapetalae</taxon>
        <taxon>asterids</taxon>
        <taxon>lamiids</taxon>
        <taxon>Lamiales</taxon>
        <taxon>Pedaliaceae</taxon>
        <taxon>Sesamum</taxon>
    </lineage>
</organism>
<feature type="domain" description="MACPF" evidence="1">
    <location>
        <begin position="16"/>
        <end position="333"/>
    </location>
</feature>
<dbReference type="PANTHER" id="PTHR33199:SF6">
    <property type="entry name" value="MACPF DOMAIN PROTEIN"/>
    <property type="match status" value="1"/>
</dbReference>
<dbReference type="GO" id="GO:0005886">
    <property type="term" value="C:plasma membrane"/>
    <property type="evidence" value="ECO:0007669"/>
    <property type="project" value="TreeGrafter"/>
</dbReference>
<comment type="caution">
    <text evidence="2">The sequence shown here is derived from an EMBL/GenBank/DDBJ whole genome shotgun (WGS) entry which is preliminary data.</text>
</comment>